<organism evidence="1 2">
    <name type="scientific">Agrobacterium tumefaciens str. Kerr 14</name>
    <dbReference type="NCBI Taxonomy" id="1183424"/>
    <lineage>
        <taxon>Bacteria</taxon>
        <taxon>Pseudomonadati</taxon>
        <taxon>Pseudomonadota</taxon>
        <taxon>Alphaproteobacteria</taxon>
        <taxon>Hyphomicrobiales</taxon>
        <taxon>Rhizobiaceae</taxon>
        <taxon>Rhizobium/Agrobacterium group</taxon>
        <taxon>Agrobacterium</taxon>
        <taxon>Agrobacterium tumefaciens complex</taxon>
    </lineage>
</organism>
<dbReference type="Proteomes" id="UP000191897">
    <property type="component" value="Unassembled WGS sequence"/>
</dbReference>
<reference evidence="1 2" key="1">
    <citation type="submission" date="2016-01" db="EMBL/GenBank/DDBJ databases">
        <authorList>
            <person name="Oliw E.H."/>
        </authorList>
    </citation>
    <scope>NUCLEOTIDE SEQUENCE [LARGE SCALE GENOMIC DNA]</scope>
    <source>
        <strain evidence="1 2">Kerr 14</strain>
    </source>
</reference>
<dbReference type="EMBL" id="FBWC01000015">
    <property type="protein sequence ID" value="CUX33057.1"/>
    <property type="molecule type" value="Genomic_DNA"/>
</dbReference>
<protein>
    <submittedName>
        <fullName evidence="1">Uncharacterized protein</fullName>
    </submittedName>
</protein>
<accession>A0A1S7Q972</accession>
<evidence type="ECO:0000313" key="1">
    <source>
        <dbReference type="EMBL" id="CUX33057.1"/>
    </source>
</evidence>
<dbReference type="AlphaFoldDB" id="A0A1S7Q972"/>
<sequence length="63" mass="6789">MATVGDLRLGRGWFRNIRALDFTNNKALLSSLIPVLVTGIQLAQVLGLKSLPPPRGRASTGFL</sequence>
<name>A0A1S7Q972_AGRTU</name>
<gene>
    <name evidence="1" type="ORF">AGR4C_Cc60031</name>
</gene>
<proteinExistence type="predicted"/>
<evidence type="ECO:0000313" key="2">
    <source>
        <dbReference type="Proteomes" id="UP000191897"/>
    </source>
</evidence>